<sequence>MPVISRVVSMVLRVAEIAFAGVVIGVTSKYLHDYRSGTGQPLGRFIYVEIVAALSILFGLLWLLPFAAGFFHWPVDLFLSFAWFAAFGVLVNYVDGRTNCGGDTFDWSGIRHGGYCGRWKADEAFSFLSAIVWICSAIVGLWFIHRERRKEVRHTDGAYTRRPWFRRSRV</sequence>
<keyword evidence="4 5" id="KW-0472">Membrane</keyword>
<proteinExistence type="predicted"/>
<dbReference type="GO" id="GO:0016020">
    <property type="term" value="C:membrane"/>
    <property type="evidence" value="ECO:0007669"/>
    <property type="project" value="UniProtKB-SubCell"/>
</dbReference>
<evidence type="ECO:0000256" key="2">
    <source>
        <dbReference type="ARBA" id="ARBA00022692"/>
    </source>
</evidence>
<dbReference type="PANTHER" id="PTHR39608">
    <property type="entry name" value="INTEGRAL MEMBRANE PROTEIN (AFU_ORTHOLOGUE AFUA_5G08640)"/>
    <property type="match status" value="1"/>
</dbReference>
<protein>
    <recommendedName>
        <fullName evidence="6">MARVEL domain-containing protein</fullName>
    </recommendedName>
</protein>
<evidence type="ECO:0000256" key="1">
    <source>
        <dbReference type="ARBA" id="ARBA00004141"/>
    </source>
</evidence>
<keyword evidence="3 5" id="KW-1133">Transmembrane helix</keyword>
<dbReference type="OrthoDB" id="4074965at2759"/>
<evidence type="ECO:0000313" key="7">
    <source>
        <dbReference type="EMBL" id="KIW46175.1"/>
    </source>
</evidence>
<evidence type="ECO:0000256" key="3">
    <source>
        <dbReference type="ARBA" id="ARBA00022989"/>
    </source>
</evidence>
<keyword evidence="2 5" id="KW-0812">Transmembrane</keyword>
<dbReference type="RefSeq" id="XP_016266391.1">
    <property type="nucleotide sequence ID" value="XM_016402494.1"/>
</dbReference>
<dbReference type="AlphaFoldDB" id="A0A0D2DUG8"/>
<gene>
    <name evidence="7" type="ORF">PV06_01862</name>
</gene>
<dbReference type="Proteomes" id="UP000053342">
    <property type="component" value="Unassembled WGS sequence"/>
</dbReference>
<dbReference type="InterPro" id="IPR008253">
    <property type="entry name" value="Marvel"/>
</dbReference>
<dbReference type="GeneID" id="27353936"/>
<dbReference type="HOGENOM" id="CLU_079951_2_0_1"/>
<dbReference type="Pfam" id="PF01284">
    <property type="entry name" value="MARVEL"/>
    <property type="match status" value="1"/>
</dbReference>
<dbReference type="VEuPathDB" id="FungiDB:PV06_01862"/>
<organism evidence="7 8">
    <name type="scientific">Exophiala oligosperma</name>
    <dbReference type="NCBI Taxonomy" id="215243"/>
    <lineage>
        <taxon>Eukaryota</taxon>
        <taxon>Fungi</taxon>
        <taxon>Dikarya</taxon>
        <taxon>Ascomycota</taxon>
        <taxon>Pezizomycotina</taxon>
        <taxon>Eurotiomycetes</taxon>
        <taxon>Chaetothyriomycetidae</taxon>
        <taxon>Chaetothyriales</taxon>
        <taxon>Herpotrichiellaceae</taxon>
        <taxon>Exophiala</taxon>
    </lineage>
</organism>
<comment type="subcellular location">
    <subcellularLocation>
        <location evidence="1">Membrane</location>
        <topology evidence="1">Multi-pass membrane protein</topology>
    </subcellularLocation>
</comment>
<feature type="domain" description="MARVEL" evidence="6">
    <location>
        <begin position="9"/>
        <end position="139"/>
    </location>
</feature>
<dbReference type="PANTHER" id="PTHR39608:SF1">
    <property type="entry name" value="INTEGRAL MEMBRANE PROTEIN (AFU_ORTHOLOGUE AFUA_5G08640)"/>
    <property type="match status" value="1"/>
</dbReference>
<evidence type="ECO:0000313" key="8">
    <source>
        <dbReference type="Proteomes" id="UP000053342"/>
    </source>
</evidence>
<keyword evidence="8" id="KW-1185">Reference proteome</keyword>
<dbReference type="EMBL" id="KN847333">
    <property type="protein sequence ID" value="KIW46175.1"/>
    <property type="molecule type" value="Genomic_DNA"/>
</dbReference>
<reference evidence="7 8" key="1">
    <citation type="submission" date="2015-01" db="EMBL/GenBank/DDBJ databases">
        <title>The Genome Sequence of Exophiala oligosperma CBS72588.</title>
        <authorList>
            <consortium name="The Broad Institute Genomics Platform"/>
            <person name="Cuomo C."/>
            <person name="de Hoog S."/>
            <person name="Gorbushina A."/>
            <person name="Stielow B."/>
            <person name="Teixiera M."/>
            <person name="Abouelleil A."/>
            <person name="Chapman S.B."/>
            <person name="Priest M."/>
            <person name="Young S.K."/>
            <person name="Wortman J."/>
            <person name="Nusbaum C."/>
            <person name="Birren B."/>
        </authorList>
    </citation>
    <scope>NUCLEOTIDE SEQUENCE [LARGE SCALE GENOMIC DNA]</scope>
    <source>
        <strain evidence="7 8">CBS 72588</strain>
    </source>
</reference>
<feature type="transmembrane region" description="Helical" evidence="5">
    <location>
        <begin position="124"/>
        <end position="144"/>
    </location>
</feature>
<feature type="transmembrane region" description="Helical" evidence="5">
    <location>
        <begin position="46"/>
        <end position="68"/>
    </location>
</feature>
<evidence type="ECO:0000256" key="4">
    <source>
        <dbReference type="ARBA" id="ARBA00023136"/>
    </source>
</evidence>
<evidence type="ECO:0000259" key="6">
    <source>
        <dbReference type="Pfam" id="PF01284"/>
    </source>
</evidence>
<feature type="transmembrane region" description="Helical" evidence="5">
    <location>
        <begin position="7"/>
        <end position="26"/>
    </location>
</feature>
<accession>A0A0D2DUG8</accession>
<name>A0A0D2DUG8_9EURO</name>
<feature type="transmembrane region" description="Helical" evidence="5">
    <location>
        <begin position="75"/>
        <end position="94"/>
    </location>
</feature>
<evidence type="ECO:0000256" key="5">
    <source>
        <dbReference type="SAM" id="Phobius"/>
    </source>
</evidence>